<dbReference type="EMBL" id="PQXF01000047">
    <property type="protein sequence ID" value="PXF57886.1"/>
    <property type="molecule type" value="Genomic_DNA"/>
</dbReference>
<comment type="caution">
    <text evidence="1">The sequence shown here is derived from an EMBL/GenBank/DDBJ whole genome shotgun (WGS) entry which is preliminary data.</text>
</comment>
<organism evidence="1 2">
    <name type="scientific">Candidatus Methanogaster sp</name>
    <dbReference type="NCBI Taxonomy" id="3386292"/>
    <lineage>
        <taxon>Archaea</taxon>
        <taxon>Methanobacteriati</taxon>
        <taxon>Methanobacteriota</taxon>
        <taxon>Stenosarchaea group</taxon>
        <taxon>Methanomicrobia</taxon>
        <taxon>Methanosarcinales</taxon>
        <taxon>ANME-2 cluster</taxon>
        <taxon>Candidatus Methanogasteraceae</taxon>
        <taxon>Candidatus Methanogaster</taxon>
    </lineage>
</organism>
<sequence length="140" mass="15790">MTRVLATGTFDIPHPGHLFYLSQASALGDELYVIVARASMIKHKPKPILPDKHRLLMVQALKVVDHAVLGSENDIFEPLHEIMPDIIALGFDQHFDAGDLKRRLADHGFDTEVVRIKGSNSDRLCSTRRIVDRILEMNKI</sequence>
<gene>
    <name evidence="1" type="ORF">C4B59_14425</name>
</gene>
<dbReference type="Proteomes" id="UP000248329">
    <property type="component" value="Unassembled WGS sequence"/>
</dbReference>
<name>A0AC61KZD8_9EURY</name>
<reference evidence="1" key="1">
    <citation type="submission" date="2018-01" db="EMBL/GenBank/DDBJ databases">
        <authorList>
            <person name="Krukenberg V."/>
        </authorList>
    </citation>
    <scope>NUCLEOTIDE SEQUENCE</scope>
    <source>
        <strain evidence="1">E20ANME2</strain>
    </source>
</reference>
<protein>
    <submittedName>
        <fullName evidence="1">FAD synthase</fullName>
    </submittedName>
</protein>
<evidence type="ECO:0000313" key="2">
    <source>
        <dbReference type="Proteomes" id="UP000248329"/>
    </source>
</evidence>
<evidence type="ECO:0000313" key="1">
    <source>
        <dbReference type="EMBL" id="PXF57886.1"/>
    </source>
</evidence>
<accession>A0AC61KZD8</accession>
<proteinExistence type="predicted"/>